<evidence type="ECO:0000256" key="4">
    <source>
        <dbReference type="PROSITE-ProRule" id="PRU00433"/>
    </source>
</evidence>
<evidence type="ECO:0000256" key="1">
    <source>
        <dbReference type="ARBA" id="ARBA00022617"/>
    </source>
</evidence>
<dbReference type="EMBL" id="CP136921">
    <property type="protein sequence ID" value="WOO34405.1"/>
    <property type="molecule type" value="Genomic_DNA"/>
</dbReference>
<keyword evidence="2 4" id="KW-0479">Metal-binding</keyword>
<evidence type="ECO:0000256" key="2">
    <source>
        <dbReference type="ARBA" id="ARBA00022723"/>
    </source>
</evidence>
<dbReference type="InterPro" id="IPR051459">
    <property type="entry name" value="Cytochrome_c-type_DH"/>
</dbReference>
<feature type="domain" description="Cytochrome c" evidence="5">
    <location>
        <begin position="192"/>
        <end position="302"/>
    </location>
</feature>
<keyword evidence="7" id="KW-1185">Reference proteome</keyword>
<organism evidence="6 7">
    <name type="scientific">Diaphorobacter limosus</name>
    <dbReference type="NCBI Taxonomy" id="3036128"/>
    <lineage>
        <taxon>Bacteria</taxon>
        <taxon>Pseudomonadati</taxon>
        <taxon>Pseudomonadota</taxon>
        <taxon>Betaproteobacteria</taxon>
        <taxon>Burkholderiales</taxon>
        <taxon>Comamonadaceae</taxon>
        <taxon>Diaphorobacter</taxon>
    </lineage>
</organism>
<sequence>MGRAWLVWGAGATLLILLAATALVALNRLDELPLPEREAAAAPASPGLIAQGEYLVRVGNCMSCHTQPGGPAFAGGRAIATPFGSVYAPNLTPDDATGLGRWSAAEFWRAMHNGRSRDGRLLYPAFPYPSYTYITRADSDAIYAFLRSLSPVPLQSPPHVLRFPFNTQWALAGWRALFFRPGTFVQQSTQSAEWNRGAYLVQGLGHCAACHTPRNALGALRTDAQFHGGLIPAQNWYAPALNSGREAAVTAWPVEDVVALLKTGVSLQAGVSGPMAEVVFRSLQYLSDADLRAMAVYLRSLPPQDRPEPPVAKPAADLMERGQDIYRQQCAECHGEQGEGRRGAFPALAGNRAVTLADTTNLVRVLLQGGYQPATAGNPRPHGMPPFAQSLRDEEMAAVLSYIRNAWGNVAPRVDTIDVYRARERRGS</sequence>
<keyword evidence="1 4" id="KW-0349">Heme</keyword>
<protein>
    <submittedName>
        <fullName evidence="6">Cytochrome c</fullName>
    </submittedName>
</protein>
<dbReference type="Proteomes" id="UP001303211">
    <property type="component" value="Chromosome"/>
</dbReference>
<dbReference type="PROSITE" id="PS51007">
    <property type="entry name" value="CYTC"/>
    <property type="match status" value="3"/>
</dbReference>
<dbReference type="InterPro" id="IPR009056">
    <property type="entry name" value="Cyt_c-like_dom"/>
</dbReference>
<feature type="domain" description="Cytochrome c" evidence="5">
    <location>
        <begin position="317"/>
        <end position="407"/>
    </location>
</feature>
<reference evidence="6 7" key="1">
    <citation type="submission" date="2023-03" db="EMBL/GenBank/DDBJ databases">
        <title>Diaphorobacter basophil sp. nov., isolated from a sewage-treatment plant.</title>
        <authorList>
            <person name="Yang K."/>
        </authorList>
    </citation>
    <scope>NUCLEOTIDE SEQUENCE [LARGE SCALE GENOMIC DNA]</scope>
    <source>
        <strain evidence="6 7">Y-1</strain>
    </source>
</reference>
<evidence type="ECO:0000313" key="7">
    <source>
        <dbReference type="Proteomes" id="UP001303211"/>
    </source>
</evidence>
<evidence type="ECO:0000313" key="6">
    <source>
        <dbReference type="EMBL" id="WOO34405.1"/>
    </source>
</evidence>
<dbReference type="RefSeq" id="WP_317703726.1">
    <property type="nucleotide sequence ID" value="NZ_CP136921.1"/>
</dbReference>
<dbReference type="InterPro" id="IPR036909">
    <property type="entry name" value="Cyt_c-like_dom_sf"/>
</dbReference>
<dbReference type="SUPFAM" id="SSF46626">
    <property type="entry name" value="Cytochrome c"/>
    <property type="match status" value="3"/>
</dbReference>
<proteinExistence type="predicted"/>
<name>A0ABZ0J820_9BURK</name>
<dbReference type="Pfam" id="PF00034">
    <property type="entry name" value="Cytochrom_C"/>
    <property type="match status" value="2"/>
</dbReference>
<gene>
    <name evidence="6" type="ORF">P4826_06460</name>
</gene>
<accession>A0ABZ0J820</accession>
<feature type="domain" description="Cytochrome c" evidence="5">
    <location>
        <begin position="47"/>
        <end position="150"/>
    </location>
</feature>
<evidence type="ECO:0000259" key="5">
    <source>
        <dbReference type="PROSITE" id="PS51007"/>
    </source>
</evidence>
<dbReference type="InterPro" id="IPR014353">
    <property type="entry name" value="Membr-bd_ADH_cyt_c"/>
</dbReference>
<keyword evidence="3 4" id="KW-0408">Iron</keyword>
<dbReference type="PANTHER" id="PTHR35008">
    <property type="entry name" value="BLL4482 PROTEIN-RELATED"/>
    <property type="match status" value="1"/>
</dbReference>
<dbReference type="Gene3D" id="1.10.760.10">
    <property type="entry name" value="Cytochrome c-like domain"/>
    <property type="match status" value="3"/>
</dbReference>
<evidence type="ECO:0000256" key="3">
    <source>
        <dbReference type="ARBA" id="ARBA00023004"/>
    </source>
</evidence>
<dbReference type="PIRSF" id="PIRSF000018">
    <property type="entry name" value="Mb_ADH_cyt_c"/>
    <property type="match status" value="1"/>
</dbReference>
<dbReference type="PANTHER" id="PTHR35008:SF4">
    <property type="entry name" value="BLL4482 PROTEIN"/>
    <property type="match status" value="1"/>
</dbReference>